<dbReference type="InterPro" id="IPR020904">
    <property type="entry name" value="Sc_DH/Rdtase_CS"/>
</dbReference>
<dbReference type="InterPro" id="IPR002347">
    <property type="entry name" value="SDR_fam"/>
</dbReference>
<dbReference type="InterPro" id="IPR000953">
    <property type="entry name" value="Chromo/chromo_shadow_dom"/>
</dbReference>
<dbReference type="FunFam" id="3.40.50.720:FF:000084">
    <property type="entry name" value="Short-chain dehydrogenase reductase"/>
    <property type="match status" value="1"/>
</dbReference>
<dbReference type="PROSITE" id="PS50013">
    <property type="entry name" value="CHROMO_2"/>
    <property type="match status" value="1"/>
</dbReference>
<comment type="subcellular location">
    <subcellularLocation>
        <location evidence="1">Nucleus</location>
    </subcellularLocation>
</comment>
<proteinExistence type="inferred from homology"/>
<comment type="similarity">
    <text evidence="2">Belongs to the short-chain dehydrogenases/reductases (SDR) family.</text>
</comment>
<dbReference type="CDD" id="cd00024">
    <property type="entry name" value="CD_CSD"/>
    <property type="match status" value="1"/>
</dbReference>
<dbReference type="InterPro" id="IPR052178">
    <property type="entry name" value="Sec_Metab_Biosynth_SDR"/>
</dbReference>
<evidence type="ECO:0000259" key="6">
    <source>
        <dbReference type="PROSITE" id="PS50013"/>
    </source>
</evidence>
<accession>A0A9P7BSA1</accession>
<evidence type="ECO:0000256" key="1">
    <source>
        <dbReference type="ARBA" id="ARBA00004123"/>
    </source>
</evidence>
<dbReference type="InterPro" id="IPR017984">
    <property type="entry name" value="Chromo_dom_subgr"/>
</dbReference>
<dbReference type="InterPro" id="IPR016197">
    <property type="entry name" value="Chromo-like_dom_sf"/>
</dbReference>
<organism evidence="7 8">
    <name type="scientific">Rhizopus oryzae</name>
    <name type="common">Mucormycosis agent</name>
    <name type="synonym">Rhizopus arrhizus var. delemar</name>
    <dbReference type="NCBI Taxonomy" id="64495"/>
    <lineage>
        <taxon>Eukaryota</taxon>
        <taxon>Fungi</taxon>
        <taxon>Fungi incertae sedis</taxon>
        <taxon>Mucoromycota</taxon>
        <taxon>Mucoromycotina</taxon>
        <taxon>Mucoromycetes</taxon>
        <taxon>Mucorales</taxon>
        <taxon>Mucorineae</taxon>
        <taxon>Rhizopodaceae</taxon>
        <taxon>Rhizopus</taxon>
    </lineage>
</organism>
<dbReference type="Pfam" id="PF00385">
    <property type="entry name" value="Chromo"/>
    <property type="match status" value="1"/>
</dbReference>
<dbReference type="PANTHER" id="PTHR43618:SF17">
    <property type="entry name" value="RHAMNOLIPIDS BIOSYNTHESIS 3-OXOACYL-[ACYL-CARRIER-PROTEIN] REDUCTASE"/>
    <property type="match status" value="1"/>
</dbReference>
<dbReference type="SUPFAM" id="SSF51735">
    <property type="entry name" value="NAD(P)-binding Rossmann-fold domains"/>
    <property type="match status" value="1"/>
</dbReference>
<gene>
    <name evidence="7" type="ORF">G6F64_005985</name>
</gene>
<dbReference type="OrthoDB" id="294295at2759"/>
<dbReference type="PROSITE" id="PS00061">
    <property type="entry name" value="ADH_SHORT"/>
    <property type="match status" value="1"/>
</dbReference>
<evidence type="ECO:0000313" key="8">
    <source>
        <dbReference type="Proteomes" id="UP000716291"/>
    </source>
</evidence>
<dbReference type="AlphaFoldDB" id="A0A9P7BSA1"/>
<keyword evidence="3" id="KW-0521">NADP</keyword>
<dbReference type="PRINTS" id="PR00080">
    <property type="entry name" value="SDRFAMILY"/>
</dbReference>
<dbReference type="EMBL" id="JAANQT010000768">
    <property type="protein sequence ID" value="KAG1308514.1"/>
    <property type="molecule type" value="Genomic_DNA"/>
</dbReference>
<evidence type="ECO:0000313" key="7">
    <source>
        <dbReference type="EMBL" id="KAG1308514.1"/>
    </source>
</evidence>
<dbReference type="Proteomes" id="UP000716291">
    <property type="component" value="Unassembled WGS sequence"/>
</dbReference>
<keyword evidence="4" id="KW-0560">Oxidoreductase</keyword>
<dbReference type="Pfam" id="PF13561">
    <property type="entry name" value="adh_short_C2"/>
    <property type="match status" value="1"/>
</dbReference>
<dbReference type="PRINTS" id="PR00504">
    <property type="entry name" value="CHROMODOMAIN"/>
</dbReference>
<reference evidence="7" key="1">
    <citation type="journal article" date="2020" name="Microb. Genom.">
        <title>Genetic diversity of clinical and environmental Mucorales isolates obtained from an investigation of mucormycosis cases among solid organ transplant recipients.</title>
        <authorList>
            <person name="Nguyen M.H."/>
            <person name="Kaul D."/>
            <person name="Muto C."/>
            <person name="Cheng S.J."/>
            <person name="Richter R.A."/>
            <person name="Bruno V.M."/>
            <person name="Liu G."/>
            <person name="Beyhan S."/>
            <person name="Sundermann A.J."/>
            <person name="Mounaud S."/>
            <person name="Pasculle A.W."/>
            <person name="Nierman W.C."/>
            <person name="Driscoll E."/>
            <person name="Cumbie R."/>
            <person name="Clancy C.J."/>
            <person name="Dupont C.L."/>
        </authorList>
    </citation>
    <scope>NUCLEOTIDE SEQUENCE</scope>
    <source>
        <strain evidence="7">GL11</strain>
    </source>
</reference>
<dbReference type="InterPro" id="IPR023780">
    <property type="entry name" value="Chromo_domain"/>
</dbReference>
<dbReference type="Gene3D" id="3.40.50.720">
    <property type="entry name" value="NAD(P)-binding Rossmann-like Domain"/>
    <property type="match status" value="1"/>
</dbReference>
<sequence>MGRPRKAEPEEYEVERIVDHRVIGKTKKKIEYFIKWKGYSTKHNTWEPASAFFNAKSVVQKYWDHHGGIEERDRLLSKKADLPAKKEVTTKKTARKASVPEISNKKKRVAVSSWEKAQTITKDIGKEIETTANDDDEEIDYQSKMDTIAIDEHDSAINLAVDEQPALNEKLDLSKEREVLDNETSEEEKRLEYLKRSSSRLSQISPKDEMKSDEYDESDVIIEPGYREDWDWSKDVLELVKIHKGNAGELEGLIRWKDGMLTTYPTRYIKEKYPKLVVLVTGGSRGIGEMIATGFVAAGAKVYITSRSADVCYKVAKELSSKGPGQCIAIPADLQSKEEIKRLVGEISKAEDHLDVLINNAGANWNEPFESFSDEAFEKVINLNLKRIFTLTQACLPLLTAKATQLNTSSVINIGSIDGERQSPPQETYAYSASKSGLHHLSRHMAGRLGQKNVRVNVIAPGAFQSKMMKATLEKFHDQIVSGIPVGRIGSPEDIAGTCIYLSSRAGQYTNGATVTVDGGALVGSKI</sequence>
<protein>
    <recommendedName>
        <fullName evidence="6">Chromo domain-containing protein</fullName>
    </recommendedName>
</protein>
<evidence type="ECO:0000256" key="4">
    <source>
        <dbReference type="ARBA" id="ARBA00023002"/>
    </source>
</evidence>
<dbReference type="SMART" id="SM00298">
    <property type="entry name" value="CHROMO"/>
    <property type="match status" value="1"/>
</dbReference>
<evidence type="ECO:0000256" key="3">
    <source>
        <dbReference type="ARBA" id="ARBA00022857"/>
    </source>
</evidence>
<feature type="domain" description="Chromo" evidence="6">
    <location>
        <begin position="12"/>
        <end position="74"/>
    </location>
</feature>
<evidence type="ECO:0000256" key="2">
    <source>
        <dbReference type="ARBA" id="ARBA00006484"/>
    </source>
</evidence>
<dbReference type="Gene3D" id="2.40.50.40">
    <property type="match status" value="1"/>
</dbReference>
<keyword evidence="5" id="KW-0539">Nucleus</keyword>
<dbReference type="InterPro" id="IPR036291">
    <property type="entry name" value="NAD(P)-bd_dom_sf"/>
</dbReference>
<dbReference type="PRINTS" id="PR00081">
    <property type="entry name" value="GDHRDH"/>
</dbReference>
<dbReference type="GO" id="GO:0005634">
    <property type="term" value="C:nucleus"/>
    <property type="evidence" value="ECO:0007669"/>
    <property type="project" value="UniProtKB-SubCell"/>
</dbReference>
<keyword evidence="8" id="KW-1185">Reference proteome</keyword>
<name>A0A9P7BSA1_RHIOR</name>
<evidence type="ECO:0000256" key="5">
    <source>
        <dbReference type="ARBA" id="ARBA00023242"/>
    </source>
</evidence>
<comment type="caution">
    <text evidence="7">The sequence shown here is derived from an EMBL/GenBank/DDBJ whole genome shotgun (WGS) entry which is preliminary data.</text>
</comment>
<dbReference type="SUPFAM" id="SSF54160">
    <property type="entry name" value="Chromo domain-like"/>
    <property type="match status" value="1"/>
</dbReference>
<dbReference type="PANTHER" id="PTHR43618">
    <property type="entry name" value="7-ALPHA-HYDROXYSTEROID DEHYDROGENASE"/>
    <property type="match status" value="1"/>
</dbReference>
<dbReference type="GO" id="GO:0016491">
    <property type="term" value="F:oxidoreductase activity"/>
    <property type="evidence" value="ECO:0007669"/>
    <property type="project" value="UniProtKB-KW"/>
</dbReference>